<dbReference type="Gene3D" id="3.20.20.140">
    <property type="entry name" value="Metal-dependent hydrolases"/>
    <property type="match status" value="1"/>
</dbReference>
<proteinExistence type="predicted"/>
<dbReference type="InterPro" id="IPR011059">
    <property type="entry name" value="Metal-dep_hydrolase_composite"/>
</dbReference>
<organism evidence="2 3">
    <name type="scientific">Limobrevibacterium gyesilva</name>
    <dbReference type="NCBI Taxonomy" id="2991712"/>
    <lineage>
        <taxon>Bacteria</taxon>
        <taxon>Pseudomonadati</taxon>
        <taxon>Pseudomonadota</taxon>
        <taxon>Alphaproteobacteria</taxon>
        <taxon>Acetobacterales</taxon>
        <taxon>Acetobacteraceae</taxon>
        <taxon>Limobrevibacterium</taxon>
    </lineage>
</organism>
<dbReference type="SUPFAM" id="SSF51338">
    <property type="entry name" value="Composite domain of metallo-dependent hydrolases"/>
    <property type="match status" value="2"/>
</dbReference>
<reference evidence="2" key="2">
    <citation type="submission" date="2022-10" db="EMBL/GenBank/DDBJ databases">
        <authorList>
            <person name="Trinh H.N."/>
        </authorList>
    </citation>
    <scope>NUCLEOTIDE SEQUENCE</scope>
    <source>
        <strain evidence="2">RN2-1</strain>
    </source>
</reference>
<dbReference type="RefSeq" id="WP_264715220.1">
    <property type="nucleotide sequence ID" value="NZ_JAPDNT010000019.1"/>
</dbReference>
<dbReference type="InterPro" id="IPR006680">
    <property type="entry name" value="Amidohydro-rel"/>
</dbReference>
<feature type="domain" description="Amidohydrolase-related" evidence="1">
    <location>
        <begin position="54"/>
        <end position="390"/>
    </location>
</feature>
<comment type="caution">
    <text evidence="2">The sequence shown here is derived from an EMBL/GenBank/DDBJ whole genome shotgun (WGS) entry which is preliminary data.</text>
</comment>
<dbReference type="Pfam" id="PF01979">
    <property type="entry name" value="Amidohydro_1"/>
    <property type="match status" value="1"/>
</dbReference>
<dbReference type="InterPro" id="IPR032466">
    <property type="entry name" value="Metal_Hydrolase"/>
</dbReference>
<dbReference type="SUPFAM" id="SSF51556">
    <property type="entry name" value="Metallo-dependent hydrolases"/>
    <property type="match status" value="1"/>
</dbReference>
<dbReference type="InterPro" id="IPR051781">
    <property type="entry name" value="Metallo-dep_Hydrolase"/>
</dbReference>
<dbReference type="PANTHER" id="PTHR43135">
    <property type="entry name" value="ALPHA-D-RIBOSE 1-METHYLPHOSPHONATE 5-TRIPHOSPHATE DIPHOSPHATASE"/>
    <property type="match status" value="1"/>
</dbReference>
<dbReference type="GO" id="GO:0016810">
    <property type="term" value="F:hydrolase activity, acting on carbon-nitrogen (but not peptide) bonds"/>
    <property type="evidence" value="ECO:0007669"/>
    <property type="project" value="InterPro"/>
</dbReference>
<dbReference type="AlphaFoldDB" id="A0AA41YM48"/>
<evidence type="ECO:0000313" key="3">
    <source>
        <dbReference type="Proteomes" id="UP001165679"/>
    </source>
</evidence>
<dbReference type="Proteomes" id="UP001165679">
    <property type="component" value="Unassembled WGS sequence"/>
</dbReference>
<name>A0AA41YM48_9PROT</name>
<protein>
    <submittedName>
        <fullName evidence="2">Amidohydrolase family protein</fullName>
    </submittedName>
</protein>
<dbReference type="PANTHER" id="PTHR43135:SF3">
    <property type="entry name" value="ALPHA-D-RIBOSE 1-METHYLPHOSPHONATE 5-TRIPHOSPHATE DIPHOSPHATASE"/>
    <property type="match status" value="1"/>
</dbReference>
<keyword evidence="3" id="KW-1185">Reference proteome</keyword>
<dbReference type="CDD" id="cd01299">
    <property type="entry name" value="Met_dep_hydrolase_A"/>
    <property type="match status" value="1"/>
</dbReference>
<evidence type="ECO:0000313" key="2">
    <source>
        <dbReference type="EMBL" id="MCW3476429.1"/>
    </source>
</evidence>
<evidence type="ECO:0000259" key="1">
    <source>
        <dbReference type="Pfam" id="PF01979"/>
    </source>
</evidence>
<sequence>MTSYVFGGGRFLDPRQDALLEGIEVLVENGLVKEVSDRPIHAASAQRIDLRGRTLMPGLIDAHIHIVLTEVNLQLLSDVPLTLLAAKGSTSMRAMLMRGFTTLRDTGGADYGMKAAVEQGHFIGPRLFIAGAPLSQTGGHADHRKRTQSAFACACCSGLSWTARVADGVPDVIKAARDELRKGADHIKIMVSGGVASQADPLESLQYRMDEIEAAVEEAVRWGSYVCAHAYSAKAIERAVRGGVRTIEHGNLIDAPTAKLMAEKGAYIVPTLVAYDALKRRGGEYGLSDYSLAKNEMVLQGGLRSLELCRAAGVKIGFGSDLLGQLQNDHCNEFTIRGEVMRPQEVIRSATLVNAEIVRQEGKLGELIPGAHADLLVVDGDPYADLSVFLGDGLRMPAIMLGGRFVKNQLH</sequence>
<reference evidence="2" key="1">
    <citation type="submission" date="2022-09" db="EMBL/GenBank/DDBJ databases">
        <title>Rhodovastum sp. nov. RN2-1 isolated from soil in Seongnam, South Korea.</title>
        <authorList>
            <person name="Le N.T."/>
        </authorList>
    </citation>
    <scope>NUCLEOTIDE SEQUENCE</scope>
    <source>
        <strain evidence="2">RN2-1</strain>
    </source>
</reference>
<dbReference type="Gene3D" id="2.30.40.10">
    <property type="entry name" value="Urease, subunit C, domain 1"/>
    <property type="match status" value="1"/>
</dbReference>
<gene>
    <name evidence="2" type="ORF">OL599_17850</name>
</gene>
<dbReference type="EMBL" id="JAPDNT010000019">
    <property type="protein sequence ID" value="MCW3476429.1"/>
    <property type="molecule type" value="Genomic_DNA"/>
</dbReference>
<dbReference type="InterPro" id="IPR057744">
    <property type="entry name" value="OTAase-like"/>
</dbReference>
<accession>A0AA41YM48</accession>